<feature type="non-terminal residue" evidence="3">
    <location>
        <position position="1"/>
    </location>
</feature>
<dbReference type="EMBL" id="CAJVPV010003430">
    <property type="protein sequence ID" value="CAG8551635.1"/>
    <property type="molecule type" value="Genomic_DNA"/>
</dbReference>
<dbReference type="InterPro" id="IPR046368">
    <property type="entry name" value="Tag1"/>
</dbReference>
<feature type="compositionally biased region" description="Polar residues" evidence="1">
    <location>
        <begin position="201"/>
        <end position="210"/>
    </location>
</feature>
<dbReference type="Pfam" id="PF12505">
    <property type="entry name" value="DUF3712"/>
    <property type="match status" value="1"/>
</dbReference>
<comment type="caution">
    <text evidence="3">The sequence shown here is derived from an EMBL/GenBank/DDBJ whole genome shotgun (WGS) entry which is preliminary data.</text>
</comment>
<feature type="region of interest" description="Disordered" evidence="1">
    <location>
        <begin position="1"/>
        <end position="64"/>
    </location>
</feature>
<evidence type="ECO:0000256" key="2">
    <source>
        <dbReference type="SAM" id="Phobius"/>
    </source>
</evidence>
<dbReference type="OrthoDB" id="10039566at2759"/>
<organism evidence="3 4">
    <name type="scientific">Acaulospora morrowiae</name>
    <dbReference type="NCBI Taxonomy" id="94023"/>
    <lineage>
        <taxon>Eukaryota</taxon>
        <taxon>Fungi</taxon>
        <taxon>Fungi incertae sedis</taxon>
        <taxon>Mucoromycota</taxon>
        <taxon>Glomeromycotina</taxon>
        <taxon>Glomeromycetes</taxon>
        <taxon>Diversisporales</taxon>
        <taxon>Acaulosporaceae</taxon>
        <taxon>Acaulospora</taxon>
    </lineage>
</organism>
<feature type="region of interest" description="Disordered" evidence="1">
    <location>
        <begin position="126"/>
        <end position="213"/>
    </location>
</feature>
<name>A0A9N9FPV4_9GLOM</name>
<evidence type="ECO:0000313" key="4">
    <source>
        <dbReference type="Proteomes" id="UP000789342"/>
    </source>
</evidence>
<feature type="region of interest" description="Disordered" evidence="1">
    <location>
        <begin position="80"/>
        <end position="109"/>
    </location>
</feature>
<keyword evidence="2" id="KW-1133">Transmembrane helix</keyword>
<dbReference type="Proteomes" id="UP000789342">
    <property type="component" value="Unassembled WGS sequence"/>
</dbReference>
<keyword evidence="2" id="KW-0812">Transmembrane</keyword>
<evidence type="ECO:0000313" key="3">
    <source>
        <dbReference type="EMBL" id="CAG8551635.1"/>
    </source>
</evidence>
<protein>
    <submittedName>
        <fullName evidence="3">14009_t:CDS:1</fullName>
    </submittedName>
</protein>
<gene>
    <name evidence="3" type="ORF">AMORRO_LOCUS5601</name>
</gene>
<feature type="compositionally biased region" description="Low complexity" evidence="1">
    <location>
        <begin position="166"/>
        <end position="176"/>
    </location>
</feature>
<feature type="compositionally biased region" description="Low complexity" evidence="1">
    <location>
        <begin position="143"/>
        <end position="154"/>
    </location>
</feature>
<dbReference type="PANTHER" id="PTHR35895:SF1">
    <property type="entry name" value="LIPID-BINDING SERUM GLYCOPROTEIN C-TERMINAL DOMAIN-CONTAINING PROTEIN"/>
    <property type="match status" value="1"/>
</dbReference>
<proteinExistence type="predicted"/>
<feature type="compositionally biased region" description="Polar residues" evidence="1">
    <location>
        <begin position="41"/>
        <end position="64"/>
    </location>
</feature>
<feature type="transmembrane region" description="Helical" evidence="2">
    <location>
        <begin position="239"/>
        <end position="260"/>
    </location>
</feature>
<dbReference type="GO" id="GO:0000329">
    <property type="term" value="C:fungal-type vacuole membrane"/>
    <property type="evidence" value="ECO:0007669"/>
    <property type="project" value="InterPro"/>
</dbReference>
<keyword evidence="2" id="KW-0472">Membrane</keyword>
<feature type="compositionally biased region" description="Polar residues" evidence="1">
    <location>
        <begin position="126"/>
        <end position="140"/>
    </location>
</feature>
<accession>A0A9N9FPV4</accession>
<evidence type="ECO:0000256" key="1">
    <source>
        <dbReference type="SAM" id="MobiDB-lite"/>
    </source>
</evidence>
<sequence length="446" mass="48830">MEYSNMENNEDGAERQYPLLPSTMEFPPQQSSEEDIYGSPKKSSLPQNINNNDDESGTCSTYQPTLLPIPFHPNYGTINSPINNHSFNNSNPSSNRNSNNSSSNSSSSQNVVDNILTNFTNSSHNLNLNSKRSSNIIIPQTPSPVSKRSSKSNSFNAVHPYPPIPNNNHPNNSDNPSCGLEPSSIRGNYNSLRPPEDGSLHLNTDTSDINNLGADEEGEKKRICGGFVQKRNYCICCGILILVSIIMIPVAIFVIVPAIAQNVVNRSLLQFDNVKLTNITEDSFTLSVSGRVTNTGPLKATISLPDGVNIYWEKTLIGHMSLDPIITMPFVGADIQTTQTFIVLNKTAFALFSKYMLNGKEFTWHLDGGAKVNTLGLYLNGIRLSKDVIMRGMQGFPNVTVDKFDAPSTNPDGGITIEITSSLINPSSISIELGDVFFDVIFQNQT</sequence>
<dbReference type="PANTHER" id="PTHR35895">
    <property type="entry name" value="CHROMOSOME 16, WHOLE GENOME SHOTGUN SEQUENCE"/>
    <property type="match status" value="1"/>
</dbReference>
<reference evidence="3" key="1">
    <citation type="submission" date="2021-06" db="EMBL/GenBank/DDBJ databases">
        <authorList>
            <person name="Kallberg Y."/>
            <person name="Tangrot J."/>
            <person name="Rosling A."/>
        </authorList>
    </citation>
    <scope>NUCLEOTIDE SEQUENCE</scope>
    <source>
        <strain evidence="3">CL551</strain>
    </source>
</reference>
<keyword evidence="4" id="KW-1185">Reference proteome</keyword>
<dbReference type="AlphaFoldDB" id="A0A9N9FPV4"/>
<dbReference type="InterPro" id="IPR022185">
    <property type="entry name" value="DUF3712"/>
</dbReference>